<sequence length="196" mass="20455">MQHSAVPELAHAHTRTRPVHWVATAAAVAAVIALAPALRPGSATAAQHTGTGTRTESAPVTAEPPATTGVAFPIQCGPLKPVVAEQATGDLDHDGRPETVAVVHCDGSMGTPPDAVYVLTRARETGATRVVATLVDPKDRFTVTDFAVRAGEVTATLLGYSSPDVPNCCPDLKDGAKWRWHNGAFVRSGPQRSRSV</sequence>
<comment type="caution">
    <text evidence="2">The sequence shown here is derived from an EMBL/GenBank/DDBJ whole genome shotgun (WGS) entry which is preliminary data.</text>
</comment>
<dbReference type="EMBL" id="JBHSDP010000007">
    <property type="protein sequence ID" value="MFC4327116.1"/>
    <property type="molecule type" value="Genomic_DNA"/>
</dbReference>
<evidence type="ECO:0008006" key="4">
    <source>
        <dbReference type="Google" id="ProtNLM"/>
    </source>
</evidence>
<gene>
    <name evidence="2" type="ORF">ACFPC0_04590</name>
</gene>
<organism evidence="2 3">
    <name type="scientific">Streptomyces andamanensis</name>
    <dbReference type="NCBI Taxonomy" id="1565035"/>
    <lineage>
        <taxon>Bacteria</taxon>
        <taxon>Bacillati</taxon>
        <taxon>Actinomycetota</taxon>
        <taxon>Actinomycetes</taxon>
        <taxon>Kitasatosporales</taxon>
        <taxon>Streptomycetaceae</taxon>
        <taxon>Streptomyces</taxon>
    </lineage>
</organism>
<dbReference type="Proteomes" id="UP001595824">
    <property type="component" value="Unassembled WGS sequence"/>
</dbReference>
<dbReference type="RefSeq" id="WP_355478546.1">
    <property type="nucleotide sequence ID" value="NZ_JBHSDP010000007.1"/>
</dbReference>
<feature type="compositionally biased region" description="Polar residues" evidence="1">
    <location>
        <begin position="44"/>
        <end position="58"/>
    </location>
</feature>
<keyword evidence="3" id="KW-1185">Reference proteome</keyword>
<accession>A0ABV8T937</accession>
<reference evidence="3" key="1">
    <citation type="journal article" date="2019" name="Int. J. Syst. Evol. Microbiol.">
        <title>The Global Catalogue of Microorganisms (GCM) 10K type strain sequencing project: providing services to taxonomists for standard genome sequencing and annotation.</title>
        <authorList>
            <consortium name="The Broad Institute Genomics Platform"/>
            <consortium name="The Broad Institute Genome Sequencing Center for Infectious Disease"/>
            <person name="Wu L."/>
            <person name="Ma J."/>
        </authorList>
    </citation>
    <scope>NUCLEOTIDE SEQUENCE [LARGE SCALE GENOMIC DNA]</scope>
    <source>
        <strain evidence="3">PCU 347</strain>
    </source>
</reference>
<evidence type="ECO:0000313" key="3">
    <source>
        <dbReference type="Proteomes" id="UP001595824"/>
    </source>
</evidence>
<proteinExistence type="predicted"/>
<evidence type="ECO:0000313" key="2">
    <source>
        <dbReference type="EMBL" id="MFC4327116.1"/>
    </source>
</evidence>
<name>A0ABV8T937_9ACTN</name>
<feature type="region of interest" description="Disordered" evidence="1">
    <location>
        <begin position="43"/>
        <end position="62"/>
    </location>
</feature>
<protein>
    <recommendedName>
        <fullName evidence="4">Secreted protein</fullName>
    </recommendedName>
</protein>
<evidence type="ECO:0000256" key="1">
    <source>
        <dbReference type="SAM" id="MobiDB-lite"/>
    </source>
</evidence>